<dbReference type="STRING" id="572477.Alvin_1784"/>
<gene>
    <name evidence="1" type="ordered locus">Alvin_1784</name>
</gene>
<proteinExistence type="predicted"/>
<name>D3RU54_ALLVD</name>
<evidence type="ECO:0000313" key="1">
    <source>
        <dbReference type="EMBL" id="ADC62713.1"/>
    </source>
</evidence>
<accession>D3RU54</accession>
<dbReference type="KEGG" id="alv:Alvin_1784"/>
<organism evidence="1 2">
    <name type="scientific">Allochromatium vinosum (strain ATCC 17899 / DSM 180 / NBRC 103801 / NCIMB 10441 / D)</name>
    <name type="common">Chromatium vinosum</name>
    <dbReference type="NCBI Taxonomy" id="572477"/>
    <lineage>
        <taxon>Bacteria</taxon>
        <taxon>Pseudomonadati</taxon>
        <taxon>Pseudomonadota</taxon>
        <taxon>Gammaproteobacteria</taxon>
        <taxon>Chromatiales</taxon>
        <taxon>Chromatiaceae</taxon>
        <taxon>Allochromatium</taxon>
    </lineage>
</organism>
<dbReference type="HOGENOM" id="CLU_037738_1_0_6"/>
<dbReference type="InterPro" id="IPR017467">
    <property type="entry name" value="CHP03016_PEP-CTERM"/>
</dbReference>
<sequence>MFFAMSSSSGPITAHWPKLFWLPLIFGMSLSVFAADWKLSRQLSLKGTYSDNIDLSGSDKTSDFFTELTPGFVLQGKGRRLNLDLAYSLQALHYLNTSSEDKVNQRLQANAKSELYQDHLFLDFNLTARQEIKDSLAPSGWDATNTSEDLQNTYTYLFAPYFKNRFGRQAELTFRLENDGVFYSEDGDDSLGYRANLNLSSGPALGDIHWSLNANNEYVDYQEGPRDRFSKIVGSLGYQINNRWRADAFGGYEDNNYDSADETSGSIWEGLISWTPNDRTKVELGSGYRYFGWTPRLGIDYRRKRSVWTASFQRDVSSARSDRLRTQVYEFEDAFGETVTPETGTDLNVSVDTATPDSSVYINNRFDSAWTLQTRRSSLGVSLGYVLREYDDDSRDEGTMQARLYWSRRLSAHTSGNLGLKWSQRELDSDVSSSSNLDRQDYGFDAGLTRRLSEQAYVDIKYGFRDDGEESAENRVTLGLRLNWQ</sequence>
<dbReference type="Proteomes" id="UP000001441">
    <property type="component" value="Chromosome"/>
</dbReference>
<dbReference type="NCBIfam" id="TIGR03016">
    <property type="entry name" value="pepcterm_hypo_1"/>
    <property type="match status" value="1"/>
</dbReference>
<keyword evidence="2" id="KW-1185">Reference proteome</keyword>
<protein>
    <submittedName>
        <fullName evidence="1">PEP-CTERM system associated protein</fullName>
    </submittedName>
</protein>
<dbReference type="EMBL" id="CP001896">
    <property type="protein sequence ID" value="ADC62713.1"/>
    <property type="molecule type" value="Genomic_DNA"/>
</dbReference>
<dbReference type="AlphaFoldDB" id="D3RU54"/>
<reference evidence="1 2" key="1">
    <citation type="journal article" date="2011" name="Stand. Genomic Sci.">
        <title>Complete genome sequence of Allochromatium vinosum DSM 180(T).</title>
        <authorList>
            <person name="Weissgerber T."/>
            <person name="Zigann R."/>
            <person name="Bruce D."/>
            <person name="Chang Y.J."/>
            <person name="Detter J.C."/>
            <person name="Han C."/>
            <person name="Hauser L."/>
            <person name="Jeffries C.D."/>
            <person name="Land M."/>
            <person name="Munk A.C."/>
            <person name="Tapia R."/>
            <person name="Dahl C."/>
        </authorList>
    </citation>
    <scope>NUCLEOTIDE SEQUENCE [LARGE SCALE GENOMIC DNA]</scope>
    <source>
        <strain evidence="2">ATCC 17899 / DSM 180 / NBRC 103801 / NCIMB 10441 / D</strain>
    </source>
</reference>
<dbReference type="eggNOG" id="ENOG502Z9WX">
    <property type="taxonomic scope" value="Bacteria"/>
</dbReference>
<evidence type="ECO:0000313" key="2">
    <source>
        <dbReference type="Proteomes" id="UP000001441"/>
    </source>
</evidence>